<protein>
    <recommendedName>
        <fullName evidence="4">Type II toxin-antitoxin system RelE/ParE family toxin</fullName>
    </recommendedName>
</protein>
<evidence type="ECO:0000313" key="3">
    <source>
        <dbReference type="Proteomes" id="UP000321362"/>
    </source>
</evidence>
<keyword evidence="1" id="KW-1277">Toxin-antitoxin system</keyword>
<evidence type="ECO:0000256" key="1">
    <source>
        <dbReference type="ARBA" id="ARBA00022649"/>
    </source>
</evidence>
<dbReference type="AlphaFoldDB" id="A0A5B8W5Q1"/>
<dbReference type="RefSeq" id="WP_147058603.1">
    <property type="nucleotide sequence ID" value="NZ_CP042437.1"/>
</dbReference>
<evidence type="ECO:0008006" key="4">
    <source>
        <dbReference type="Google" id="ProtNLM"/>
    </source>
</evidence>
<name>A0A5B8W5Q1_9SPHI</name>
<keyword evidence="3" id="KW-1185">Reference proteome</keyword>
<dbReference type="OrthoDB" id="595476at2"/>
<evidence type="ECO:0000313" key="2">
    <source>
        <dbReference type="EMBL" id="QEC79224.1"/>
    </source>
</evidence>
<dbReference type="KEGG" id="mgk:FSB76_25950"/>
<dbReference type="Proteomes" id="UP000321362">
    <property type="component" value="Chromosome"/>
</dbReference>
<organism evidence="2 3">
    <name type="scientific">Mucilaginibacter ginsenosidivorax</name>
    <dbReference type="NCBI Taxonomy" id="862126"/>
    <lineage>
        <taxon>Bacteria</taxon>
        <taxon>Pseudomonadati</taxon>
        <taxon>Bacteroidota</taxon>
        <taxon>Sphingobacteriia</taxon>
        <taxon>Sphingobacteriales</taxon>
        <taxon>Sphingobacteriaceae</taxon>
        <taxon>Mucilaginibacter</taxon>
    </lineage>
</organism>
<dbReference type="InterPro" id="IPR035093">
    <property type="entry name" value="RelE/ParE_toxin_dom_sf"/>
</dbReference>
<gene>
    <name evidence="2" type="ORF">FSB76_25950</name>
</gene>
<dbReference type="Pfam" id="PF05016">
    <property type="entry name" value="ParE_toxin"/>
    <property type="match status" value="1"/>
</dbReference>
<dbReference type="Gene3D" id="3.30.2310.20">
    <property type="entry name" value="RelE-like"/>
    <property type="match status" value="1"/>
</dbReference>
<dbReference type="EMBL" id="CP042437">
    <property type="protein sequence ID" value="QEC79224.1"/>
    <property type="molecule type" value="Genomic_DNA"/>
</dbReference>
<accession>A0A5B8W5Q1</accession>
<sequence>MYKVVMLISAKHDIREAALWYNLQKKELGKKFALKVRQKINLIRKNPYSYTTRYDEVKTAVLDVFPFMIHYKVDEFDKLITIYAVLHTSHNPDMPKQRG</sequence>
<dbReference type="InterPro" id="IPR007712">
    <property type="entry name" value="RelE/ParE_toxin"/>
</dbReference>
<proteinExistence type="predicted"/>
<reference evidence="2 3" key="1">
    <citation type="journal article" date="2013" name="J. Microbiol.">
        <title>Mucilaginibacter ginsenosidivorax sp. nov., with ginsenoside converting activity isolated from sediment.</title>
        <authorList>
            <person name="Kim J.K."/>
            <person name="Choi T.E."/>
            <person name="Liu Q.M."/>
            <person name="Park H.Y."/>
            <person name="Yi T.H."/>
            <person name="Yoon M.H."/>
            <person name="Kim S.C."/>
            <person name="Im W.T."/>
        </authorList>
    </citation>
    <scope>NUCLEOTIDE SEQUENCE [LARGE SCALE GENOMIC DNA]</scope>
    <source>
        <strain evidence="2 3">KHI28</strain>
    </source>
</reference>